<comment type="similarity">
    <text evidence="1">Belongs to the ustYa family.</text>
</comment>
<dbReference type="PANTHER" id="PTHR33365:SF13">
    <property type="entry name" value="TAT PATHWAY SIGNAL SEQUENCE"/>
    <property type="match status" value="1"/>
</dbReference>
<evidence type="ECO:0000313" key="3">
    <source>
        <dbReference type="EMBL" id="KAJ5546758.1"/>
    </source>
</evidence>
<evidence type="ECO:0000313" key="4">
    <source>
        <dbReference type="Proteomes" id="UP001220324"/>
    </source>
</evidence>
<sequence length="280" mass="32043">MFRDKFPDLEDPHASEELLLAEEENILWGVNEGNDDCSSFTKSFLWFTALSVFFMSGTLFGFFWRGDLDGLCSEHTSQYSPIMKKVGITYNLHEFNGSLLKENIFRQDASPDVDAAWEALGVNYRGIRVPEKDAEQSGLTADQVQINPKYGGGYPANVAGLHHLHCLNVVRQSLYYNYDYYHSKAEGIFGNNDYIVRHQVSYCLDIIRQQLMCTVDTGVLGQVWVYPDNPEPHLDFNTHHRCKNFDQIRRWAEVNQMPKDPPVDYIAPPAPGTTIYNEMP</sequence>
<protein>
    <recommendedName>
        <fullName evidence="5">Tat pathway signal sequence</fullName>
    </recommendedName>
</protein>
<evidence type="ECO:0000256" key="1">
    <source>
        <dbReference type="ARBA" id="ARBA00035112"/>
    </source>
</evidence>
<organism evidence="3 4">
    <name type="scientific">Penicillium frequentans</name>
    <dbReference type="NCBI Taxonomy" id="3151616"/>
    <lineage>
        <taxon>Eukaryota</taxon>
        <taxon>Fungi</taxon>
        <taxon>Dikarya</taxon>
        <taxon>Ascomycota</taxon>
        <taxon>Pezizomycotina</taxon>
        <taxon>Eurotiomycetes</taxon>
        <taxon>Eurotiomycetidae</taxon>
        <taxon>Eurotiales</taxon>
        <taxon>Aspergillaceae</taxon>
        <taxon>Penicillium</taxon>
    </lineage>
</organism>
<dbReference type="PANTHER" id="PTHR33365">
    <property type="entry name" value="YALI0B05434P"/>
    <property type="match status" value="1"/>
</dbReference>
<dbReference type="EMBL" id="JAQIZZ010000003">
    <property type="protein sequence ID" value="KAJ5546758.1"/>
    <property type="molecule type" value="Genomic_DNA"/>
</dbReference>
<accession>A0AAD6D2W8</accession>
<name>A0AAD6D2W8_9EURO</name>
<dbReference type="GO" id="GO:0043386">
    <property type="term" value="P:mycotoxin biosynthetic process"/>
    <property type="evidence" value="ECO:0007669"/>
    <property type="project" value="InterPro"/>
</dbReference>
<evidence type="ECO:0000256" key="2">
    <source>
        <dbReference type="SAM" id="Phobius"/>
    </source>
</evidence>
<keyword evidence="2" id="KW-1133">Transmembrane helix</keyword>
<keyword evidence="4" id="KW-1185">Reference proteome</keyword>
<dbReference type="Proteomes" id="UP001220324">
    <property type="component" value="Unassembled WGS sequence"/>
</dbReference>
<feature type="transmembrane region" description="Helical" evidence="2">
    <location>
        <begin position="44"/>
        <end position="64"/>
    </location>
</feature>
<dbReference type="InterPro" id="IPR021765">
    <property type="entry name" value="UstYa-like"/>
</dbReference>
<gene>
    <name evidence="3" type="ORF">N7494_004343</name>
</gene>
<dbReference type="Pfam" id="PF11807">
    <property type="entry name" value="UstYa"/>
    <property type="match status" value="1"/>
</dbReference>
<proteinExistence type="inferred from homology"/>
<dbReference type="AlphaFoldDB" id="A0AAD6D2W8"/>
<comment type="caution">
    <text evidence="3">The sequence shown here is derived from an EMBL/GenBank/DDBJ whole genome shotgun (WGS) entry which is preliminary data.</text>
</comment>
<evidence type="ECO:0008006" key="5">
    <source>
        <dbReference type="Google" id="ProtNLM"/>
    </source>
</evidence>
<keyword evidence="2" id="KW-0472">Membrane</keyword>
<reference evidence="3 4" key="1">
    <citation type="journal article" date="2023" name="IMA Fungus">
        <title>Comparative genomic study of the Penicillium genus elucidates a diverse pangenome and 15 lateral gene transfer events.</title>
        <authorList>
            <person name="Petersen C."/>
            <person name="Sorensen T."/>
            <person name="Nielsen M.R."/>
            <person name="Sondergaard T.E."/>
            <person name="Sorensen J.L."/>
            <person name="Fitzpatrick D.A."/>
            <person name="Frisvad J.C."/>
            <person name="Nielsen K.L."/>
        </authorList>
    </citation>
    <scope>NUCLEOTIDE SEQUENCE [LARGE SCALE GENOMIC DNA]</scope>
    <source>
        <strain evidence="3 4">IBT 35679</strain>
    </source>
</reference>
<keyword evidence="2" id="KW-0812">Transmembrane</keyword>